<dbReference type="RefSeq" id="WP_158899832.1">
    <property type="nucleotide sequence ID" value="NZ_CP035733.1"/>
</dbReference>
<sequence length="198" mass="21976">MDDWIIRLVDQGGYWGVALLMFLETVFPPVPSEVIMTVAGVSASRGNMTFAGVVGAGTAGAMLGNYLWFWLAIKFGSDRLHRFADRYGRWLTLNWKEIERGQELFRKHGSIIVLIARMLPTLRSLISIPAGIFGMSHRRFLLFSTIGTAGWSAALAGAGYALGSQFEDVEKILGPLSTAVIVLIVIGYVWRLIRWKPE</sequence>
<evidence type="ECO:0000256" key="5">
    <source>
        <dbReference type="ARBA" id="ARBA00023136"/>
    </source>
</evidence>
<name>A0A6I6L928_9SPHN</name>
<evidence type="ECO:0000259" key="7">
    <source>
        <dbReference type="Pfam" id="PF09335"/>
    </source>
</evidence>
<keyword evidence="3 6" id="KW-0812">Transmembrane</keyword>
<feature type="transmembrane region" description="Helical" evidence="6">
    <location>
        <begin position="140"/>
        <end position="160"/>
    </location>
</feature>
<dbReference type="GO" id="GO:0005886">
    <property type="term" value="C:plasma membrane"/>
    <property type="evidence" value="ECO:0007669"/>
    <property type="project" value="UniProtKB-SubCell"/>
</dbReference>
<dbReference type="KEGG" id="slaa:EUU25_07770"/>
<keyword evidence="9" id="KW-1185">Reference proteome</keyword>
<evidence type="ECO:0000256" key="2">
    <source>
        <dbReference type="ARBA" id="ARBA00022475"/>
    </source>
</evidence>
<evidence type="ECO:0000256" key="4">
    <source>
        <dbReference type="ARBA" id="ARBA00022989"/>
    </source>
</evidence>
<dbReference type="PANTHER" id="PTHR42709:SF6">
    <property type="entry name" value="UNDECAPRENYL PHOSPHATE TRANSPORTER A"/>
    <property type="match status" value="1"/>
</dbReference>
<comment type="subcellular location">
    <subcellularLocation>
        <location evidence="1">Cell membrane</location>
        <topology evidence="1">Multi-pass membrane protein</topology>
    </subcellularLocation>
</comment>
<evidence type="ECO:0000256" key="3">
    <source>
        <dbReference type="ARBA" id="ARBA00022692"/>
    </source>
</evidence>
<feature type="transmembrane region" description="Helical" evidence="6">
    <location>
        <begin position="172"/>
        <end position="193"/>
    </location>
</feature>
<evidence type="ECO:0000256" key="6">
    <source>
        <dbReference type="SAM" id="Phobius"/>
    </source>
</evidence>
<dbReference type="OrthoDB" id="9813426at2"/>
<evidence type="ECO:0000256" key="1">
    <source>
        <dbReference type="ARBA" id="ARBA00004651"/>
    </source>
</evidence>
<keyword evidence="5 6" id="KW-0472">Membrane</keyword>
<feature type="transmembrane region" description="Helical" evidence="6">
    <location>
        <begin position="12"/>
        <end position="30"/>
    </location>
</feature>
<accession>A0A6I6L928</accession>
<reference evidence="9" key="1">
    <citation type="submission" date="2019-01" db="EMBL/GenBank/DDBJ databases">
        <title>Sphingorhabdus lacus sp.nov., isolated from an oligotrophic freshwater lake.</title>
        <authorList>
            <person name="Park M."/>
        </authorList>
    </citation>
    <scope>NUCLEOTIDE SEQUENCE [LARGE SCALE GENOMIC DNA]</scope>
    <source>
        <strain evidence="9">IMCC1753</strain>
    </source>
</reference>
<dbReference type="AlphaFoldDB" id="A0A6I6L928"/>
<feature type="domain" description="VTT" evidence="7">
    <location>
        <begin position="30"/>
        <end position="160"/>
    </location>
</feature>
<proteinExistence type="predicted"/>
<dbReference type="InterPro" id="IPR051311">
    <property type="entry name" value="DedA_domain"/>
</dbReference>
<gene>
    <name evidence="8" type="ORF">EUU25_07770</name>
</gene>
<dbReference type="InterPro" id="IPR032816">
    <property type="entry name" value="VTT_dom"/>
</dbReference>
<keyword evidence="4 6" id="KW-1133">Transmembrane helix</keyword>
<evidence type="ECO:0000313" key="9">
    <source>
        <dbReference type="Proteomes" id="UP000428803"/>
    </source>
</evidence>
<dbReference type="EMBL" id="CP035733">
    <property type="protein sequence ID" value="QGY80526.1"/>
    <property type="molecule type" value="Genomic_DNA"/>
</dbReference>
<dbReference type="PANTHER" id="PTHR42709">
    <property type="entry name" value="ALKALINE PHOSPHATASE LIKE PROTEIN"/>
    <property type="match status" value="1"/>
</dbReference>
<keyword evidence="2" id="KW-1003">Cell membrane</keyword>
<evidence type="ECO:0000313" key="8">
    <source>
        <dbReference type="EMBL" id="QGY80526.1"/>
    </source>
</evidence>
<feature type="transmembrane region" description="Helical" evidence="6">
    <location>
        <begin position="50"/>
        <end position="73"/>
    </location>
</feature>
<protein>
    <submittedName>
        <fullName evidence="8">DedA family protein</fullName>
    </submittedName>
</protein>
<dbReference type="Proteomes" id="UP000428803">
    <property type="component" value="Chromosome"/>
</dbReference>
<dbReference type="Pfam" id="PF09335">
    <property type="entry name" value="VTT_dom"/>
    <property type="match status" value="1"/>
</dbReference>
<organism evidence="8 9">
    <name type="scientific">Sphingorhabdus lacus</name>
    <dbReference type="NCBI Taxonomy" id="392610"/>
    <lineage>
        <taxon>Bacteria</taxon>
        <taxon>Pseudomonadati</taxon>
        <taxon>Pseudomonadota</taxon>
        <taxon>Alphaproteobacteria</taxon>
        <taxon>Sphingomonadales</taxon>
        <taxon>Sphingomonadaceae</taxon>
        <taxon>Sphingorhabdus</taxon>
    </lineage>
</organism>